<organism evidence="1 2">
    <name type="scientific">Bordetella bronchiseptica 00-P-2796</name>
    <dbReference type="NCBI Taxonomy" id="1331199"/>
    <lineage>
        <taxon>Bacteria</taxon>
        <taxon>Pseudomonadati</taxon>
        <taxon>Pseudomonadota</taxon>
        <taxon>Betaproteobacteria</taxon>
        <taxon>Burkholderiales</taxon>
        <taxon>Alcaligenaceae</taxon>
        <taxon>Bordetella</taxon>
    </lineage>
</organism>
<dbReference type="Proteomes" id="UP000025756">
    <property type="component" value="Unassembled WGS sequence"/>
</dbReference>
<evidence type="ECO:0000313" key="2">
    <source>
        <dbReference type="Proteomes" id="UP000025756"/>
    </source>
</evidence>
<gene>
    <name evidence="1" type="ORF">L490_0356</name>
</gene>
<keyword evidence="2" id="KW-1185">Reference proteome</keyword>
<protein>
    <submittedName>
        <fullName evidence="1">Uncharacterized protein</fullName>
    </submittedName>
</protein>
<proteinExistence type="predicted"/>
<sequence>MLRPAPAWIKRFAMIVPKDGIGLATPAWASPGDVPASLCQGTEQSADSG</sequence>
<reference evidence="1 2" key="1">
    <citation type="submission" date="2014-03" db="EMBL/GenBank/DDBJ databases">
        <title>Genome sequence of Bordetella bronchiseptica.</title>
        <authorList>
            <person name="Harvill E."/>
            <person name="Goodfield L.L."/>
            <person name="Ivanov Y.V."/>
            <person name="Meyer J.A."/>
            <person name="Muse S.J."/>
            <person name="Jacobs N."/>
            <person name="Bendor L."/>
            <person name="Smallridge W.E."/>
            <person name="Brinkac L.M."/>
            <person name="Sanka R."/>
            <person name="Kim M."/>
            <person name="Losada L."/>
        </authorList>
    </citation>
    <scope>NUCLEOTIDE SEQUENCE [LARGE SCALE GENOMIC DNA]</scope>
    <source>
        <strain evidence="1 2">00-P-2796</strain>
    </source>
</reference>
<evidence type="ECO:0000313" key="1">
    <source>
        <dbReference type="EMBL" id="KCV30707.1"/>
    </source>
</evidence>
<comment type="caution">
    <text evidence="1">The sequence shown here is derived from an EMBL/GenBank/DDBJ whole genome shotgun (WGS) entry which is preliminary data.</text>
</comment>
<accession>A0ABR4R7W4</accession>
<dbReference type="EMBL" id="JGWH01000175">
    <property type="protein sequence ID" value="KCV30707.1"/>
    <property type="molecule type" value="Genomic_DNA"/>
</dbReference>
<name>A0ABR4R7W4_BORBO</name>